<accession>A0A1I5FMX2</accession>
<dbReference type="RefSeq" id="WP_091686557.1">
    <property type="nucleotide sequence ID" value="NZ_BAABFM010000024.1"/>
</dbReference>
<feature type="transmembrane region" description="Helical" evidence="1">
    <location>
        <begin position="86"/>
        <end position="106"/>
    </location>
</feature>
<feature type="transmembrane region" description="Helical" evidence="1">
    <location>
        <begin position="37"/>
        <end position="56"/>
    </location>
</feature>
<dbReference type="Proteomes" id="UP000198806">
    <property type="component" value="Unassembled WGS sequence"/>
</dbReference>
<gene>
    <name evidence="2" type="ORF">SAMN04489757_11512</name>
</gene>
<reference evidence="2 3" key="1">
    <citation type="submission" date="2016-10" db="EMBL/GenBank/DDBJ databases">
        <authorList>
            <person name="de Groot N.N."/>
        </authorList>
    </citation>
    <scope>NUCLEOTIDE SEQUENCE [LARGE SCALE GENOMIC DNA]</scope>
    <source>
        <strain evidence="2 3">DSM 1283</strain>
    </source>
</reference>
<keyword evidence="1" id="KW-0472">Membrane</keyword>
<keyword evidence="3" id="KW-1185">Reference proteome</keyword>
<feature type="transmembrane region" description="Helical" evidence="1">
    <location>
        <begin position="112"/>
        <end position="132"/>
    </location>
</feature>
<name>A0A1I5FMX2_9FIRM</name>
<evidence type="ECO:0008006" key="4">
    <source>
        <dbReference type="Google" id="ProtNLM"/>
    </source>
</evidence>
<keyword evidence="1" id="KW-1133">Transmembrane helix</keyword>
<feature type="transmembrane region" description="Helical" evidence="1">
    <location>
        <begin position="12"/>
        <end position="31"/>
    </location>
</feature>
<evidence type="ECO:0000313" key="2">
    <source>
        <dbReference type="EMBL" id="SFO25114.1"/>
    </source>
</evidence>
<sequence length="136" mass="15877">MNIDKYIKKGLIFSLIFIFIGILAGITGFVFDYHLELMRGLTVGFLPTGIGMLILYKYSNKKPELRKNIELENEERNIFINTKAGYMAFWICYFYVFLAVLLNQIVDIPVTPFLIITLCLMPIVYFALVIIYHKKY</sequence>
<keyword evidence="1" id="KW-0812">Transmembrane</keyword>
<dbReference type="EMBL" id="FOWD01000015">
    <property type="protein sequence ID" value="SFO25114.1"/>
    <property type="molecule type" value="Genomic_DNA"/>
</dbReference>
<dbReference type="OrthoDB" id="1798535at2"/>
<dbReference type="InterPro" id="IPR019235">
    <property type="entry name" value="DUF2178_TM"/>
</dbReference>
<evidence type="ECO:0000256" key="1">
    <source>
        <dbReference type="SAM" id="Phobius"/>
    </source>
</evidence>
<dbReference type="Pfam" id="PF09946">
    <property type="entry name" value="DUF2178"/>
    <property type="match status" value="1"/>
</dbReference>
<protein>
    <recommendedName>
        <fullName evidence="4">DUF2178 domain-containing protein</fullName>
    </recommendedName>
</protein>
<organism evidence="2 3">
    <name type="scientific">Anaerocolumna aminovalerica</name>
    <dbReference type="NCBI Taxonomy" id="1527"/>
    <lineage>
        <taxon>Bacteria</taxon>
        <taxon>Bacillati</taxon>
        <taxon>Bacillota</taxon>
        <taxon>Clostridia</taxon>
        <taxon>Lachnospirales</taxon>
        <taxon>Lachnospiraceae</taxon>
        <taxon>Anaerocolumna</taxon>
    </lineage>
</organism>
<proteinExistence type="predicted"/>
<evidence type="ECO:0000313" key="3">
    <source>
        <dbReference type="Proteomes" id="UP000198806"/>
    </source>
</evidence>
<dbReference type="AlphaFoldDB" id="A0A1I5FMX2"/>